<dbReference type="EMBL" id="BAAAEW010000006">
    <property type="protein sequence ID" value="GAA0746910.1"/>
    <property type="molecule type" value="Genomic_DNA"/>
</dbReference>
<name>A0ABN1JUL1_9BURK</name>
<comment type="caution">
    <text evidence="2">The sequence shown here is derived from an EMBL/GenBank/DDBJ whole genome shotgun (WGS) entry which is preliminary data.</text>
</comment>
<organism evidence="2 3">
    <name type="scientific">Ideonella azotifigens</name>
    <dbReference type="NCBI Taxonomy" id="513160"/>
    <lineage>
        <taxon>Bacteria</taxon>
        <taxon>Pseudomonadati</taxon>
        <taxon>Pseudomonadota</taxon>
        <taxon>Betaproteobacteria</taxon>
        <taxon>Burkholderiales</taxon>
        <taxon>Sphaerotilaceae</taxon>
        <taxon>Ideonella</taxon>
    </lineage>
</organism>
<gene>
    <name evidence="2" type="ORF">GCM10009107_14940</name>
</gene>
<dbReference type="InterPro" id="IPR036901">
    <property type="entry name" value="Asp/Orn_carbamoylTrfase_sf"/>
</dbReference>
<dbReference type="SUPFAM" id="SSF53671">
    <property type="entry name" value="Aspartate/ornithine carbamoyltransferase"/>
    <property type="match status" value="1"/>
</dbReference>
<proteinExistence type="predicted"/>
<accession>A0ABN1JUL1</accession>
<sequence length="163" mass="17010">MPETLPPANLAARQATLLASARSLQRAAAAGTASQPLRGLNLGLLCEDSAADPTQGAGLLRRAALALGAQVALVRPSQWQTGTPEDLQPTLRLLGRFYEALACEGLPAALVQQIRSEAGVPVCQDLASGAHPGHTLADQLEGQSSEADKRCYLLQALLLDALR</sequence>
<keyword evidence="3" id="KW-1185">Reference proteome</keyword>
<keyword evidence="1" id="KW-0808">Transferase</keyword>
<dbReference type="Proteomes" id="UP001500279">
    <property type="component" value="Unassembled WGS sequence"/>
</dbReference>
<reference evidence="2 3" key="1">
    <citation type="journal article" date="2019" name="Int. J. Syst. Evol. Microbiol.">
        <title>The Global Catalogue of Microorganisms (GCM) 10K type strain sequencing project: providing services to taxonomists for standard genome sequencing and annotation.</title>
        <authorList>
            <consortium name="The Broad Institute Genomics Platform"/>
            <consortium name="The Broad Institute Genome Sequencing Center for Infectious Disease"/>
            <person name="Wu L."/>
            <person name="Ma J."/>
        </authorList>
    </citation>
    <scope>NUCLEOTIDE SEQUENCE [LARGE SCALE GENOMIC DNA]</scope>
    <source>
        <strain evidence="2 3">JCM 15503</strain>
    </source>
</reference>
<protein>
    <recommendedName>
        <fullName evidence="4">Ornithine carbamoyltransferase</fullName>
    </recommendedName>
</protein>
<evidence type="ECO:0000313" key="3">
    <source>
        <dbReference type="Proteomes" id="UP001500279"/>
    </source>
</evidence>
<dbReference type="RefSeq" id="WP_231011230.1">
    <property type="nucleotide sequence ID" value="NZ_BAAAEW010000006.1"/>
</dbReference>
<evidence type="ECO:0000313" key="2">
    <source>
        <dbReference type="EMBL" id="GAA0746910.1"/>
    </source>
</evidence>
<evidence type="ECO:0008006" key="4">
    <source>
        <dbReference type="Google" id="ProtNLM"/>
    </source>
</evidence>
<dbReference type="Gene3D" id="3.40.50.1370">
    <property type="entry name" value="Aspartate/ornithine carbamoyltransferase"/>
    <property type="match status" value="1"/>
</dbReference>
<evidence type="ECO:0000256" key="1">
    <source>
        <dbReference type="ARBA" id="ARBA00022679"/>
    </source>
</evidence>